<proteinExistence type="predicted"/>
<dbReference type="AlphaFoldDB" id="A0A1S9PN09"/>
<dbReference type="InterPro" id="IPR016169">
    <property type="entry name" value="FAD-bd_PCMH_sub2"/>
</dbReference>
<dbReference type="PIRSF" id="PIRSF000136">
    <property type="entry name" value="LGO_GLO"/>
    <property type="match status" value="1"/>
</dbReference>
<dbReference type="InterPro" id="IPR016166">
    <property type="entry name" value="FAD-bd_PCMH"/>
</dbReference>
<dbReference type="PANTHER" id="PTHR43762">
    <property type="entry name" value="L-GULONOLACTONE OXIDASE"/>
    <property type="match status" value="1"/>
</dbReference>
<protein>
    <submittedName>
        <fullName evidence="5">FAD-binding protein</fullName>
    </submittedName>
</protein>
<keyword evidence="6" id="KW-1185">Reference proteome</keyword>
<keyword evidence="2" id="KW-0560">Oxidoreductase</keyword>
<feature type="chain" id="PRO_5013159704" evidence="3">
    <location>
        <begin position="27"/>
        <end position="446"/>
    </location>
</feature>
<feature type="domain" description="FAD-binding PCMH-type" evidence="4">
    <location>
        <begin position="38"/>
        <end position="204"/>
    </location>
</feature>
<keyword evidence="3" id="KW-0732">Signal</keyword>
<evidence type="ECO:0000313" key="5">
    <source>
        <dbReference type="EMBL" id="OOQ62329.1"/>
    </source>
</evidence>
<dbReference type="Gene3D" id="3.30.43.10">
    <property type="entry name" value="Uridine Diphospho-n-acetylenolpyruvylglucosamine Reductase, domain 2"/>
    <property type="match status" value="1"/>
</dbReference>
<dbReference type="OrthoDB" id="9800184at2"/>
<dbReference type="EMBL" id="MBTF01000001">
    <property type="protein sequence ID" value="OOQ62329.1"/>
    <property type="molecule type" value="Genomic_DNA"/>
</dbReference>
<accession>A0A1S9PN09</accession>
<dbReference type="Proteomes" id="UP000189739">
    <property type="component" value="Unassembled WGS sequence"/>
</dbReference>
<dbReference type="GO" id="GO:0016020">
    <property type="term" value="C:membrane"/>
    <property type="evidence" value="ECO:0007669"/>
    <property type="project" value="InterPro"/>
</dbReference>
<sequence length="446" mass="49059">MKRKTFIQLGGTFAAASALSPITAWAQAPRLQNWAGNVTYSTGNVQYPKSVAEVQSLVKKYPKLKTLGTRHCFNTIADSKDDLLSTRDLNKVVAIDRKAKIVTVEAGIKYGELAPYLHQQGFALPNLASLPHISVGGSITTATHGSGVKNGNLATSVSGLEVVVADGSVVHFSKQTDASKLNSVVVGLGAIGVITKVTLDIIPTFQIRQRVFTNMPLAQVKQNFDKIVSAGYSVSLFTNWASDTVSEVWIKSRLDEKDHTEAEFYGAKAATKNLHPVIAQSAEKCTDQMGVPGVWYERLPHFKMGFTPSTGKELQSEFFIPMKHAVEAISAISKLGKQISPHLFITEIRTIAADELWMSPCYHQQSITIHFTWKPETEAVMRLLPIIEKELAPYNAKPHWGKIFTIAPKALASRYEKLAGFKKVVAQYDPKGKFRNTFLSHNIYGV</sequence>
<dbReference type="InterPro" id="IPR010031">
    <property type="entry name" value="FAD_lactone_oxidase-like"/>
</dbReference>
<dbReference type="Gene3D" id="1.10.45.10">
    <property type="entry name" value="Vanillyl-alcohol Oxidase, Chain A, domain 4"/>
    <property type="match status" value="1"/>
</dbReference>
<dbReference type="InterPro" id="IPR006094">
    <property type="entry name" value="Oxid_FAD_bind_N"/>
</dbReference>
<gene>
    <name evidence="5" type="ORF">BC343_04025</name>
</gene>
<dbReference type="InterPro" id="IPR036318">
    <property type="entry name" value="FAD-bd_PCMH-like_sf"/>
</dbReference>
<evidence type="ECO:0000256" key="3">
    <source>
        <dbReference type="SAM" id="SignalP"/>
    </source>
</evidence>
<evidence type="ECO:0000256" key="2">
    <source>
        <dbReference type="ARBA" id="ARBA00023002"/>
    </source>
</evidence>
<dbReference type="GO" id="GO:0071949">
    <property type="term" value="F:FAD binding"/>
    <property type="evidence" value="ECO:0007669"/>
    <property type="project" value="InterPro"/>
</dbReference>
<dbReference type="Gene3D" id="3.30.465.10">
    <property type="match status" value="1"/>
</dbReference>
<dbReference type="SUPFAM" id="SSF56176">
    <property type="entry name" value="FAD-binding/transporter-associated domain-like"/>
    <property type="match status" value="1"/>
</dbReference>
<dbReference type="PANTHER" id="PTHR43762:SF1">
    <property type="entry name" value="D-ARABINONO-1,4-LACTONE OXIDASE"/>
    <property type="match status" value="1"/>
</dbReference>
<keyword evidence="1" id="KW-0274">FAD</keyword>
<evidence type="ECO:0000313" key="6">
    <source>
        <dbReference type="Proteomes" id="UP000189739"/>
    </source>
</evidence>
<dbReference type="Pfam" id="PF01565">
    <property type="entry name" value="FAD_binding_4"/>
    <property type="match status" value="1"/>
</dbReference>
<keyword evidence="1" id="KW-0285">Flavoprotein</keyword>
<name>A0A1S9PN09_9SPHI</name>
<dbReference type="RefSeq" id="WP_078346502.1">
    <property type="nucleotide sequence ID" value="NZ_MBTF01000001.1"/>
</dbReference>
<dbReference type="Gene3D" id="3.30.70.2520">
    <property type="match status" value="1"/>
</dbReference>
<dbReference type="Gene3D" id="3.30.70.2530">
    <property type="match status" value="1"/>
</dbReference>
<dbReference type="Pfam" id="PF04030">
    <property type="entry name" value="ALO"/>
    <property type="match status" value="1"/>
</dbReference>
<organism evidence="5 6">
    <name type="scientific">Mucilaginibacter pedocola</name>
    <dbReference type="NCBI Taxonomy" id="1792845"/>
    <lineage>
        <taxon>Bacteria</taxon>
        <taxon>Pseudomonadati</taxon>
        <taxon>Bacteroidota</taxon>
        <taxon>Sphingobacteriia</taxon>
        <taxon>Sphingobacteriales</taxon>
        <taxon>Sphingobacteriaceae</taxon>
        <taxon>Mucilaginibacter</taxon>
    </lineage>
</organism>
<dbReference type="InterPro" id="IPR016167">
    <property type="entry name" value="FAD-bd_PCMH_sub1"/>
</dbReference>
<evidence type="ECO:0000259" key="4">
    <source>
        <dbReference type="PROSITE" id="PS51387"/>
    </source>
</evidence>
<dbReference type="GO" id="GO:0080049">
    <property type="term" value="F:L-gulono-1,4-lactone dehydrogenase activity"/>
    <property type="evidence" value="ECO:0007669"/>
    <property type="project" value="TreeGrafter"/>
</dbReference>
<evidence type="ECO:0000256" key="1">
    <source>
        <dbReference type="ARBA" id="ARBA00022827"/>
    </source>
</evidence>
<dbReference type="STRING" id="1792845.BC343_04025"/>
<dbReference type="InterPro" id="IPR007173">
    <property type="entry name" value="ALO_C"/>
</dbReference>
<feature type="signal peptide" evidence="3">
    <location>
        <begin position="1"/>
        <end position="26"/>
    </location>
</feature>
<dbReference type="PROSITE" id="PS51387">
    <property type="entry name" value="FAD_PCMH"/>
    <property type="match status" value="1"/>
</dbReference>
<comment type="caution">
    <text evidence="5">The sequence shown here is derived from an EMBL/GenBank/DDBJ whole genome shotgun (WGS) entry which is preliminary data.</text>
</comment>
<dbReference type="GO" id="GO:0003885">
    <property type="term" value="F:D-arabinono-1,4-lactone oxidase activity"/>
    <property type="evidence" value="ECO:0007669"/>
    <property type="project" value="InterPro"/>
</dbReference>
<reference evidence="5 6" key="1">
    <citation type="submission" date="2016-07" db="EMBL/GenBank/DDBJ databases">
        <title>Genomic analysis of zinc-resistant bacterium Mucilaginibacter pedocola TBZ30.</title>
        <authorList>
            <person name="Huang J."/>
            <person name="Tang J."/>
        </authorList>
    </citation>
    <scope>NUCLEOTIDE SEQUENCE [LARGE SCALE GENOMIC DNA]</scope>
    <source>
        <strain evidence="5 6">TBZ30</strain>
    </source>
</reference>
<dbReference type="InterPro" id="IPR016171">
    <property type="entry name" value="Vanillyl_alc_oxidase_C-sub2"/>
</dbReference>